<dbReference type="Proteomes" id="UP000299102">
    <property type="component" value="Unassembled WGS sequence"/>
</dbReference>
<dbReference type="AlphaFoldDB" id="A0A4C1UKU2"/>
<accession>A0A4C1UKU2</accession>
<keyword evidence="2" id="KW-1185">Reference proteome</keyword>
<evidence type="ECO:0000313" key="1">
    <source>
        <dbReference type="EMBL" id="GBP26586.1"/>
    </source>
</evidence>
<comment type="caution">
    <text evidence="1">The sequence shown here is derived from an EMBL/GenBank/DDBJ whole genome shotgun (WGS) entry which is preliminary data.</text>
</comment>
<proteinExistence type="predicted"/>
<name>A0A4C1UKU2_EUMVA</name>
<dbReference type="EMBL" id="BGZK01000182">
    <property type="protein sequence ID" value="GBP26586.1"/>
    <property type="molecule type" value="Genomic_DNA"/>
</dbReference>
<sequence>MSRRLSLFSDVVPYESAPALDQGGGSRVQFPQSETKSLWEHVLSSYTVVQYVTAFSHDFEDSGEVGSCYVIPNFCRTGQKIANKAYDGRPPAIKMVLENNNFAHARGLSAACAWKA</sequence>
<reference evidence="1 2" key="1">
    <citation type="journal article" date="2019" name="Commun. Biol.">
        <title>The bagworm genome reveals a unique fibroin gene that provides high tensile strength.</title>
        <authorList>
            <person name="Kono N."/>
            <person name="Nakamura H."/>
            <person name="Ohtoshi R."/>
            <person name="Tomita M."/>
            <person name="Numata K."/>
            <person name="Arakawa K."/>
        </authorList>
    </citation>
    <scope>NUCLEOTIDE SEQUENCE [LARGE SCALE GENOMIC DNA]</scope>
</reference>
<gene>
    <name evidence="1" type="ORF">EVAR_18223_1</name>
</gene>
<protein>
    <submittedName>
        <fullName evidence="1">Uncharacterized protein</fullName>
    </submittedName>
</protein>
<evidence type="ECO:0000313" key="2">
    <source>
        <dbReference type="Proteomes" id="UP000299102"/>
    </source>
</evidence>
<organism evidence="1 2">
    <name type="scientific">Eumeta variegata</name>
    <name type="common">Bagworm moth</name>
    <name type="synonym">Eumeta japonica</name>
    <dbReference type="NCBI Taxonomy" id="151549"/>
    <lineage>
        <taxon>Eukaryota</taxon>
        <taxon>Metazoa</taxon>
        <taxon>Ecdysozoa</taxon>
        <taxon>Arthropoda</taxon>
        <taxon>Hexapoda</taxon>
        <taxon>Insecta</taxon>
        <taxon>Pterygota</taxon>
        <taxon>Neoptera</taxon>
        <taxon>Endopterygota</taxon>
        <taxon>Lepidoptera</taxon>
        <taxon>Glossata</taxon>
        <taxon>Ditrysia</taxon>
        <taxon>Tineoidea</taxon>
        <taxon>Psychidae</taxon>
        <taxon>Oiketicinae</taxon>
        <taxon>Eumeta</taxon>
    </lineage>
</organism>